<keyword evidence="2" id="KW-0326">Glycosidase</keyword>
<protein>
    <submittedName>
        <fullName evidence="4">Uncharacterized protein</fullName>
    </submittedName>
</protein>
<feature type="signal peptide" evidence="3">
    <location>
        <begin position="1"/>
        <end position="22"/>
    </location>
</feature>
<evidence type="ECO:0000256" key="3">
    <source>
        <dbReference type="SAM" id="SignalP"/>
    </source>
</evidence>
<dbReference type="SUPFAM" id="SSF49899">
    <property type="entry name" value="Concanavalin A-like lectins/glucanases"/>
    <property type="match status" value="1"/>
</dbReference>
<reference evidence="5" key="1">
    <citation type="journal article" date="2017" name="bioRxiv">
        <title>Conservation of a gene cluster reveals novel cercosporin biosynthetic mechanisms and extends production to the genus Colletotrichum.</title>
        <authorList>
            <person name="de Jonge R."/>
            <person name="Ebert M.K."/>
            <person name="Huitt-Roehl C.R."/>
            <person name="Pal P."/>
            <person name="Suttle J.C."/>
            <person name="Spanner R.E."/>
            <person name="Neubauer J.D."/>
            <person name="Jurick W.M.II."/>
            <person name="Stott K.A."/>
            <person name="Secor G.A."/>
            <person name="Thomma B.P.H.J."/>
            <person name="Van de Peer Y."/>
            <person name="Townsend C.A."/>
            <person name="Bolton M.D."/>
        </authorList>
    </citation>
    <scope>NUCLEOTIDE SEQUENCE [LARGE SCALE GENOMIC DNA]</scope>
    <source>
        <strain evidence="5">CBS538.71</strain>
    </source>
</reference>
<dbReference type="GO" id="GO:0008810">
    <property type="term" value="F:cellulase activity"/>
    <property type="evidence" value="ECO:0007669"/>
    <property type="project" value="InterPro"/>
</dbReference>
<dbReference type="InterPro" id="IPR002594">
    <property type="entry name" value="GH12"/>
</dbReference>
<evidence type="ECO:0000313" key="4">
    <source>
        <dbReference type="EMBL" id="PPJ52720.1"/>
    </source>
</evidence>
<dbReference type="InterPro" id="IPR013319">
    <property type="entry name" value="GH11/12"/>
</dbReference>
<dbReference type="Gene3D" id="2.60.120.180">
    <property type="match status" value="1"/>
</dbReference>
<dbReference type="STRING" id="357750.A0A2S6BZ15"/>
<dbReference type="PANTHER" id="PTHR34002:SF9">
    <property type="entry name" value="XYLOGLUCAN-SPECIFIC ENDO-BETA-1,4-GLUCANASE A"/>
    <property type="match status" value="1"/>
</dbReference>
<keyword evidence="2" id="KW-0624">Polysaccharide degradation</keyword>
<dbReference type="GO" id="GO:0000272">
    <property type="term" value="P:polysaccharide catabolic process"/>
    <property type="evidence" value="ECO:0007669"/>
    <property type="project" value="UniProtKB-KW"/>
</dbReference>
<dbReference type="Proteomes" id="UP000237631">
    <property type="component" value="Unassembled WGS sequence"/>
</dbReference>
<keyword evidence="2" id="KW-0378">Hydrolase</keyword>
<comment type="caution">
    <text evidence="4">The sequence shown here is derived from an EMBL/GenBank/DDBJ whole genome shotgun (WGS) entry which is preliminary data.</text>
</comment>
<dbReference type="EMBL" id="PNEN01001670">
    <property type="protein sequence ID" value="PPJ52720.1"/>
    <property type="molecule type" value="Genomic_DNA"/>
</dbReference>
<accession>A0A2S6BZ15</accession>
<dbReference type="AlphaFoldDB" id="A0A2S6BZ15"/>
<gene>
    <name evidence="4" type="ORF">CBER1_10793</name>
</gene>
<keyword evidence="3" id="KW-0732">Signal</keyword>
<comment type="similarity">
    <text evidence="1 2">Belongs to the glycosyl hydrolase 12 (cellulase H) family.</text>
</comment>
<dbReference type="InterPro" id="IPR013320">
    <property type="entry name" value="ConA-like_dom_sf"/>
</dbReference>
<keyword evidence="2" id="KW-0119">Carbohydrate metabolism</keyword>
<evidence type="ECO:0000256" key="2">
    <source>
        <dbReference type="RuleBase" id="RU361163"/>
    </source>
</evidence>
<evidence type="ECO:0000256" key="1">
    <source>
        <dbReference type="ARBA" id="ARBA00005519"/>
    </source>
</evidence>
<keyword evidence="5" id="KW-1185">Reference proteome</keyword>
<organism evidence="4 5">
    <name type="scientific">Cercospora berteroae</name>
    <dbReference type="NCBI Taxonomy" id="357750"/>
    <lineage>
        <taxon>Eukaryota</taxon>
        <taxon>Fungi</taxon>
        <taxon>Dikarya</taxon>
        <taxon>Ascomycota</taxon>
        <taxon>Pezizomycotina</taxon>
        <taxon>Dothideomycetes</taxon>
        <taxon>Dothideomycetidae</taxon>
        <taxon>Mycosphaerellales</taxon>
        <taxon>Mycosphaerellaceae</taxon>
        <taxon>Cercospora</taxon>
    </lineage>
</organism>
<evidence type="ECO:0000313" key="5">
    <source>
        <dbReference type="Proteomes" id="UP000237631"/>
    </source>
</evidence>
<dbReference type="PANTHER" id="PTHR34002">
    <property type="entry name" value="BLR1656 PROTEIN"/>
    <property type="match status" value="1"/>
</dbReference>
<sequence length="292" mass="31697">MLYSVATAFVVIFASFSTASPALRPDLPSIIEAGSQIAARNDDSTLSADAASDTFNANAVCDDFGQTPAAGYTLTNNVWGRKPGVTLVGSQCVNVDSIKGNQVAWHAEGDGGVKSFPNLELNRNPLQLGNITNMRTTFNWNLYCNPNSNIGASPQPDIHKKTNEIMVWTGARGGNGPISYSYTPYNAIRQNIEVPGVRGRWDLYKGPNSGTVVHSFVATNGKGTGKKNWVERKQWTGNLVNFIKYLIQQKEISPNYYLVQSQAGTELTYGGQNPGQSRSCKFAVSQFDLEVS</sequence>
<dbReference type="OrthoDB" id="89349at2759"/>
<dbReference type="Pfam" id="PF01670">
    <property type="entry name" value="Glyco_hydro_12"/>
    <property type="match status" value="1"/>
</dbReference>
<feature type="chain" id="PRO_5015577598" evidence="3">
    <location>
        <begin position="23"/>
        <end position="292"/>
    </location>
</feature>
<name>A0A2S6BZ15_9PEZI</name>
<proteinExistence type="inferred from homology"/>